<protein>
    <submittedName>
        <fullName evidence="3">Uncharacterized protein</fullName>
    </submittedName>
</protein>
<dbReference type="RefSeq" id="WP_143776794.1">
    <property type="nucleotide sequence ID" value="NZ_VKKU01000002.1"/>
</dbReference>
<feature type="region of interest" description="Disordered" evidence="1">
    <location>
        <begin position="59"/>
        <end position="80"/>
    </location>
</feature>
<sequence>MTRAFTRHSTCAAWLKQRLPFTVFALLPLLLAATPADAPTSSARVTRVGTATVQIIRAEPVSAEPRKPDTKQPDRQYRRRDQVPLVEFF</sequence>
<comment type="caution">
    <text evidence="3">The sequence shown here is derived from an EMBL/GenBank/DDBJ whole genome shotgun (WGS) entry which is preliminary data.</text>
</comment>
<gene>
    <name evidence="3" type="ORF">FOM92_10330</name>
</gene>
<name>A0A553WA71_9SPHN</name>
<proteinExistence type="predicted"/>
<organism evidence="3 4">
    <name type="scientific">Sphingorhabdus contaminans</name>
    <dbReference type="NCBI Taxonomy" id="1343899"/>
    <lineage>
        <taxon>Bacteria</taxon>
        <taxon>Pseudomonadati</taxon>
        <taxon>Pseudomonadota</taxon>
        <taxon>Alphaproteobacteria</taxon>
        <taxon>Sphingomonadales</taxon>
        <taxon>Sphingomonadaceae</taxon>
        <taxon>Sphingorhabdus</taxon>
    </lineage>
</organism>
<dbReference type="AlphaFoldDB" id="A0A553WA71"/>
<accession>A0A553WA71</accession>
<evidence type="ECO:0000256" key="1">
    <source>
        <dbReference type="SAM" id="MobiDB-lite"/>
    </source>
</evidence>
<keyword evidence="4" id="KW-1185">Reference proteome</keyword>
<reference evidence="3 4" key="1">
    <citation type="submission" date="2019-07" db="EMBL/GenBank/DDBJ databases">
        <authorList>
            <person name="Park M."/>
        </authorList>
    </citation>
    <scope>NUCLEOTIDE SEQUENCE [LARGE SCALE GENOMIC DNA]</scope>
    <source>
        <strain evidence="3 4">KCTC32445</strain>
    </source>
</reference>
<dbReference type="OrthoDB" id="9864055at2"/>
<evidence type="ECO:0000313" key="3">
    <source>
        <dbReference type="EMBL" id="TSB01576.1"/>
    </source>
</evidence>
<dbReference type="EMBL" id="VKKU01000002">
    <property type="protein sequence ID" value="TSB01576.1"/>
    <property type="molecule type" value="Genomic_DNA"/>
</dbReference>
<keyword evidence="2" id="KW-0732">Signal</keyword>
<evidence type="ECO:0000256" key="2">
    <source>
        <dbReference type="SAM" id="SignalP"/>
    </source>
</evidence>
<dbReference type="Proteomes" id="UP000320160">
    <property type="component" value="Unassembled WGS sequence"/>
</dbReference>
<feature type="signal peptide" evidence="2">
    <location>
        <begin position="1"/>
        <end position="38"/>
    </location>
</feature>
<feature type="chain" id="PRO_5022219744" evidence="2">
    <location>
        <begin position="39"/>
        <end position="89"/>
    </location>
</feature>
<feature type="compositionally biased region" description="Basic and acidic residues" evidence="1">
    <location>
        <begin position="64"/>
        <end position="80"/>
    </location>
</feature>
<evidence type="ECO:0000313" key="4">
    <source>
        <dbReference type="Proteomes" id="UP000320160"/>
    </source>
</evidence>